<dbReference type="GO" id="GO:0003677">
    <property type="term" value="F:DNA binding"/>
    <property type="evidence" value="ECO:0007669"/>
    <property type="project" value="UniProtKB-UniRule"/>
</dbReference>
<dbReference type="CDD" id="cd00086">
    <property type="entry name" value="homeodomain"/>
    <property type="match status" value="1"/>
</dbReference>
<organism evidence="6 7">
    <name type="scientific">Paralvinella palmiformis</name>
    <dbReference type="NCBI Taxonomy" id="53620"/>
    <lineage>
        <taxon>Eukaryota</taxon>
        <taxon>Metazoa</taxon>
        <taxon>Spiralia</taxon>
        <taxon>Lophotrochozoa</taxon>
        <taxon>Annelida</taxon>
        <taxon>Polychaeta</taxon>
        <taxon>Sedentaria</taxon>
        <taxon>Canalipalpata</taxon>
        <taxon>Terebellida</taxon>
        <taxon>Terebelliformia</taxon>
        <taxon>Alvinellidae</taxon>
        <taxon>Paralvinella</taxon>
    </lineage>
</organism>
<evidence type="ECO:0000256" key="4">
    <source>
        <dbReference type="SAM" id="Phobius"/>
    </source>
</evidence>
<dbReference type="PROSITE" id="PS50071">
    <property type="entry name" value="HOMEOBOX_2"/>
    <property type="match status" value="1"/>
</dbReference>
<dbReference type="Pfam" id="PF00046">
    <property type="entry name" value="Homeodomain"/>
    <property type="match status" value="1"/>
</dbReference>
<name>A0AAD9N620_9ANNE</name>
<evidence type="ECO:0000256" key="3">
    <source>
        <dbReference type="SAM" id="MobiDB-lite"/>
    </source>
</evidence>
<evidence type="ECO:0000313" key="7">
    <source>
        <dbReference type="Proteomes" id="UP001208570"/>
    </source>
</evidence>
<proteinExistence type="predicted"/>
<dbReference type="InterPro" id="IPR009057">
    <property type="entry name" value="Homeodomain-like_sf"/>
</dbReference>
<evidence type="ECO:0000313" key="6">
    <source>
        <dbReference type="EMBL" id="KAK2158392.1"/>
    </source>
</evidence>
<keyword evidence="4" id="KW-0812">Transmembrane</keyword>
<feature type="domain" description="Homeobox" evidence="5">
    <location>
        <begin position="37"/>
        <end position="52"/>
    </location>
</feature>
<keyword evidence="7" id="KW-1185">Reference proteome</keyword>
<gene>
    <name evidence="6" type="ORF">LSH36_171g03033</name>
</gene>
<keyword evidence="1 2" id="KW-0371">Homeobox</keyword>
<feature type="DNA-binding region" description="Homeobox" evidence="1">
    <location>
        <begin position="39"/>
        <end position="53"/>
    </location>
</feature>
<reference evidence="6" key="1">
    <citation type="journal article" date="2023" name="Mol. Biol. Evol.">
        <title>Third-Generation Sequencing Reveals the Adaptive Role of the Epigenome in Three Deep-Sea Polychaetes.</title>
        <authorList>
            <person name="Perez M."/>
            <person name="Aroh O."/>
            <person name="Sun Y."/>
            <person name="Lan Y."/>
            <person name="Juniper S.K."/>
            <person name="Young C.R."/>
            <person name="Angers B."/>
            <person name="Qian P.Y."/>
        </authorList>
    </citation>
    <scope>NUCLEOTIDE SEQUENCE</scope>
    <source>
        <strain evidence="6">P08H-3</strain>
    </source>
</reference>
<dbReference type="InterPro" id="IPR001356">
    <property type="entry name" value="HD"/>
</dbReference>
<feature type="compositionally biased region" description="Low complexity" evidence="3">
    <location>
        <begin position="87"/>
        <end position="98"/>
    </location>
</feature>
<feature type="region of interest" description="Disordered" evidence="3">
    <location>
        <begin position="54"/>
        <end position="98"/>
    </location>
</feature>
<keyword evidence="1 2" id="KW-0238">DNA-binding</keyword>
<dbReference type="SUPFAM" id="SSF46689">
    <property type="entry name" value="Homeodomain-like"/>
    <property type="match status" value="1"/>
</dbReference>
<comment type="subcellular location">
    <subcellularLocation>
        <location evidence="1 2">Nucleus</location>
    </subcellularLocation>
</comment>
<feature type="transmembrane region" description="Helical" evidence="4">
    <location>
        <begin position="20"/>
        <end position="42"/>
    </location>
</feature>
<dbReference type="GO" id="GO:0005634">
    <property type="term" value="C:nucleus"/>
    <property type="evidence" value="ECO:0007669"/>
    <property type="project" value="UniProtKB-SubCell"/>
</dbReference>
<evidence type="ECO:0000259" key="5">
    <source>
        <dbReference type="PROSITE" id="PS50071"/>
    </source>
</evidence>
<dbReference type="Gene3D" id="1.10.10.60">
    <property type="entry name" value="Homeodomain-like"/>
    <property type="match status" value="1"/>
</dbReference>
<keyword evidence="4" id="KW-1133">Transmembrane helix</keyword>
<sequence>MAAVTWSPNHLIAVRMTSGLSMTSSAVSYGLSPLLVELKVWFQNRRTKWRKRHAAEMATAKKKQEERADKMADDSDDDIDNYRSLTSSFGDDSSDNNNILTSKDDIAMTSEPVIRSQTSTMAPSHGYHQQHAGHMDGLHSNSLLMQGMLNNGLNVLQ</sequence>
<accession>A0AAD9N620</accession>
<protein>
    <recommendedName>
        <fullName evidence="5">Homeobox domain-containing protein</fullName>
    </recommendedName>
</protein>
<dbReference type="AlphaFoldDB" id="A0AAD9N620"/>
<evidence type="ECO:0000256" key="2">
    <source>
        <dbReference type="RuleBase" id="RU000682"/>
    </source>
</evidence>
<evidence type="ECO:0000256" key="1">
    <source>
        <dbReference type="PROSITE-ProRule" id="PRU00108"/>
    </source>
</evidence>
<feature type="compositionally biased region" description="Basic and acidic residues" evidence="3">
    <location>
        <begin position="62"/>
        <end position="73"/>
    </location>
</feature>
<keyword evidence="4" id="KW-0472">Membrane</keyword>
<keyword evidence="1 2" id="KW-0539">Nucleus</keyword>
<dbReference type="EMBL" id="JAODUP010000171">
    <property type="protein sequence ID" value="KAK2158392.1"/>
    <property type="molecule type" value="Genomic_DNA"/>
</dbReference>
<comment type="caution">
    <text evidence="6">The sequence shown here is derived from an EMBL/GenBank/DDBJ whole genome shotgun (WGS) entry which is preliminary data.</text>
</comment>
<dbReference type="Proteomes" id="UP001208570">
    <property type="component" value="Unassembled WGS sequence"/>
</dbReference>